<accession>A0A7W7H8X2</accession>
<comment type="caution">
    <text evidence="1">The sequence shown here is derived from an EMBL/GenBank/DDBJ whole genome shotgun (WGS) entry which is preliminary data.</text>
</comment>
<dbReference type="AlphaFoldDB" id="A0A7W7H8X2"/>
<dbReference type="EMBL" id="JACHNC010000001">
    <property type="protein sequence ID" value="MBB4746180.1"/>
    <property type="molecule type" value="Genomic_DNA"/>
</dbReference>
<sequence length="42" mass="4308">MGPLGSLVRVTPGRAIGTGRFGPVTVSPTPKIKIRGYGVSAR</sequence>
<evidence type="ECO:0000313" key="2">
    <source>
        <dbReference type="Proteomes" id="UP000590511"/>
    </source>
</evidence>
<name>A0A7W7H8X2_9ACTN</name>
<reference evidence="1 2" key="1">
    <citation type="submission" date="2020-08" db="EMBL/GenBank/DDBJ databases">
        <title>Sequencing the genomes of 1000 actinobacteria strains.</title>
        <authorList>
            <person name="Klenk H.-P."/>
        </authorList>
    </citation>
    <scope>NUCLEOTIDE SEQUENCE [LARGE SCALE GENOMIC DNA]</scope>
    <source>
        <strain evidence="1 2">DSM 43150</strain>
    </source>
</reference>
<gene>
    <name evidence="1" type="ORF">BJ964_000341</name>
</gene>
<dbReference type="Proteomes" id="UP000590511">
    <property type="component" value="Unassembled WGS sequence"/>
</dbReference>
<evidence type="ECO:0000313" key="1">
    <source>
        <dbReference type="EMBL" id="MBB4746180.1"/>
    </source>
</evidence>
<protein>
    <submittedName>
        <fullName evidence="1">Uncharacterized protein</fullName>
    </submittedName>
</protein>
<organism evidence="1 2">
    <name type="scientific">Actinoplanes lobatus</name>
    <dbReference type="NCBI Taxonomy" id="113568"/>
    <lineage>
        <taxon>Bacteria</taxon>
        <taxon>Bacillati</taxon>
        <taxon>Actinomycetota</taxon>
        <taxon>Actinomycetes</taxon>
        <taxon>Micromonosporales</taxon>
        <taxon>Micromonosporaceae</taxon>
        <taxon>Actinoplanes</taxon>
    </lineage>
</organism>
<proteinExistence type="predicted"/>